<keyword evidence="2" id="KW-1185">Reference proteome</keyword>
<evidence type="ECO:0000313" key="2">
    <source>
        <dbReference type="Proteomes" id="UP001056120"/>
    </source>
</evidence>
<comment type="caution">
    <text evidence="1">The sequence shown here is derived from an EMBL/GenBank/DDBJ whole genome shotgun (WGS) entry which is preliminary data.</text>
</comment>
<sequence>MKEIKKEEELRLRKRAVKGISTTYSRRPKKAKTVEEPESEVVKTPESEKVPETPKAPTVTFSRKKSIPCKRKFIKAEEVVIPDPMKSIVLYKKLDNDNDNES</sequence>
<accession>A0ACB9GTF0</accession>
<name>A0ACB9GTF0_9ASTR</name>
<gene>
    <name evidence="1" type="ORF">L1987_40527</name>
</gene>
<organism evidence="1 2">
    <name type="scientific">Smallanthus sonchifolius</name>
    <dbReference type="NCBI Taxonomy" id="185202"/>
    <lineage>
        <taxon>Eukaryota</taxon>
        <taxon>Viridiplantae</taxon>
        <taxon>Streptophyta</taxon>
        <taxon>Embryophyta</taxon>
        <taxon>Tracheophyta</taxon>
        <taxon>Spermatophyta</taxon>
        <taxon>Magnoliopsida</taxon>
        <taxon>eudicotyledons</taxon>
        <taxon>Gunneridae</taxon>
        <taxon>Pentapetalae</taxon>
        <taxon>asterids</taxon>
        <taxon>campanulids</taxon>
        <taxon>Asterales</taxon>
        <taxon>Asteraceae</taxon>
        <taxon>Asteroideae</taxon>
        <taxon>Heliantheae alliance</taxon>
        <taxon>Millerieae</taxon>
        <taxon>Smallanthus</taxon>
    </lineage>
</organism>
<dbReference type="Proteomes" id="UP001056120">
    <property type="component" value="Linkage Group LG13"/>
</dbReference>
<protein>
    <submittedName>
        <fullName evidence="1">Uncharacterized protein</fullName>
    </submittedName>
</protein>
<proteinExistence type="predicted"/>
<dbReference type="EMBL" id="CM042030">
    <property type="protein sequence ID" value="KAI3786662.1"/>
    <property type="molecule type" value="Genomic_DNA"/>
</dbReference>
<evidence type="ECO:0000313" key="1">
    <source>
        <dbReference type="EMBL" id="KAI3786662.1"/>
    </source>
</evidence>
<reference evidence="1 2" key="2">
    <citation type="journal article" date="2022" name="Mol. Ecol. Resour.">
        <title>The genomes of chicory, endive, great burdock and yacon provide insights into Asteraceae paleo-polyploidization history and plant inulin production.</title>
        <authorList>
            <person name="Fan W."/>
            <person name="Wang S."/>
            <person name="Wang H."/>
            <person name="Wang A."/>
            <person name="Jiang F."/>
            <person name="Liu H."/>
            <person name="Zhao H."/>
            <person name="Xu D."/>
            <person name="Zhang Y."/>
        </authorList>
    </citation>
    <scope>NUCLEOTIDE SEQUENCE [LARGE SCALE GENOMIC DNA]</scope>
    <source>
        <strain evidence="2">cv. Yunnan</strain>
        <tissue evidence="1">Leaves</tissue>
    </source>
</reference>
<reference evidence="2" key="1">
    <citation type="journal article" date="2022" name="Mol. Ecol. Resour.">
        <title>The genomes of chicory, endive, great burdock and yacon provide insights into Asteraceae palaeo-polyploidization history and plant inulin production.</title>
        <authorList>
            <person name="Fan W."/>
            <person name="Wang S."/>
            <person name="Wang H."/>
            <person name="Wang A."/>
            <person name="Jiang F."/>
            <person name="Liu H."/>
            <person name="Zhao H."/>
            <person name="Xu D."/>
            <person name="Zhang Y."/>
        </authorList>
    </citation>
    <scope>NUCLEOTIDE SEQUENCE [LARGE SCALE GENOMIC DNA]</scope>
    <source>
        <strain evidence="2">cv. Yunnan</strain>
    </source>
</reference>